<dbReference type="InterPro" id="IPR051916">
    <property type="entry name" value="GPI-anchor_lipid_remodeler"/>
</dbReference>
<sequence length="233" mass="26161">MLLKSGTWNIASGLGPDLPALAGLIQQQGLDLIGLQEVDRQTRRCPHAVAEELADYLGWQVFFAPIFPLMGGEYGLALLSRWPLQARRVIHYRAKGAEPRILQMAQLRLAPGIELTVVNTHLSFETPALRQQQMRQLQQELAPVIGCQQPLLITGDFNTDQRVTEWADFKGPWQLTNGAAGQWQATFQDDDPAMRTRAIDNILFANGPRLQRWQVETTPLSDHAMLRAEFQLG</sequence>
<evidence type="ECO:0000259" key="1">
    <source>
        <dbReference type="Pfam" id="PF03372"/>
    </source>
</evidence>
<dbReference type="Proteomes" id="UP001596310">
    <property type="component" value="Unassembled WGS sequence"/>
</dbReference>
<dbReference type="SUPFAM" id="SSF56219">
    <property type="entry name" value="DNase I-like"/>
    <property type="match status" value="1"/>
</dbReference>
<proteinExistence type="predicted"/>
<comment type="caution">
    <text evidence="2">The sequence shown here is derived from an EMBL/GenBank/DDBJ whole genome shotgun (WGS) entry which is preliminary data.</text>
</comment>
<evidence type="ECO:0000313" key="2">
    <source>
        <dbReference type="EMBL" id="MFC6315473.1"/>
    </source>
</evidence>
<dbReference type="Pfam" id="PF03372">
    <property type="entry name" value="Exo_endo_phos"/>
    <property type="match status" value="1"/>
</dbReference>
<keyword evidence="2" id="KW-0255">Endonuclease</keyword>
<dbReference type="GO" id="GO:0004519">
    <property type="term" value="F:endonuclease activity"/>
    <property type="evidence" value="ECO:0007669"/>
    <property type="project" value="UniProtKB-KW"/>
</dbReference>
<feature type="domain" description="Endonuclease/exonuclease/phosphatase" evidence="1">
    <location>
        <begin position="6"/>
        <end position="223"/>
    </location>
</feature>
<organism evidence="2 3">
    <name type="scientific">Lapidilactobacillus achengensis</name>
    <dbReference type="NCBI Taxonomy" id="2486000"/>
    <lineage>
        <taxon>Bacteria</taxon>
        <taxon>Bacillati</taxon>
        <taxon>Bacillota</taxon>
        <taxon>Bacilli</taxon>
        <taxon>Lactobacillales</taxon>
        <taxon>Lactobacillaceae</taxon>
        <taxon>Lapidilactobacillus</taxon>
    </lineage>
</organism>
<protein>
    <submittedName>
        <fullName evidence="2">Endonuclease/exonuclease/phosphatase family protein</fullName>
    </submittedName>
</protein>
<keyword evidence="3" id="KW-1185">Reference proteome</keyword>
<evidence type="ECO:0000313" key="3">
    <source>
        <dbReference type="Proteomes" id="UP001596310"/>
    </source>
</evidence>
<keyword evidence="2" id="KW-0378">Hydrolase</keyword>
<dbReference type="InterPro" id="IPR005135">
    <property type="entry name" value="Endo/exonuclease/phosphatase"/>
</dbReference>
<dbReference type="PANTHER" id="PTHR14859:SF1">
    <property type="entry name" value="PGAP2-INTERACTING PROTEIN"/>
    <property type="match status" value="1"/>
</dbReference>
<accession>A0ABW1UQ59</accession>
<dbReference type="EMBL" id="JBHSSM010000018">
    <property type="protein sequence ID" value="MFC6315473.1"/>
    <property type="molecule type" value="Genomic_DNA"/>
</dbReference>
<dbReference type="InterPro" id="IPR036691">
    <property type="entry name" value="Endo/exonu/phosph_ase_sf"/>
</dbReference>
<reference evidence="3" key="1">
    <citation type="journal article" date="2019" name="Int. J. Syst. Evol. Microbiol.">
        <title>The Global Catalogue of Microorganisms (GCM) 10K type strain sequencing project: providing services to taxonomists for standard genome sequencing and annotation.</title>
        <authorList>
            <consortium name="The Broad Institute Genomics Platform"/>
            <consortium name="The Broad Institute Genome Sequencing Center for Infectious Disease"/>
            <person name="Wu L."/>
            <person name="Ma J."/>
        </authorList>
    </citation>
    <scope>NUCLEOTIDE SEQUENCE [LARGE SCALE GENOMIC DNA]</scope>
    <source>
        <strain evidence="3">CCM 8897</strain>
    </source>
</reference>
<dbReference type="Gene3D" id="3.60.10.10">
    <property type="entry name" value="Endonuclease/exonuclease/phosphatase"/>
    <property type="match status" value="1"/>
</dbReference>
<name>A0ABW1UQ59_9LACO</name>
<dbReference type="PANTHER" id="PTHR14859">
    <property type="entry name" value="CALCOFLUOR WHITE HYPERSENSITIVE PROTEIN PRECURSOR"/>
    <property type="match status" value="1"/>
</dbReference>
<gene>
    <name evidence="2" type="ORF">ACFQHW_07850</name>
</gene>
<dbReference type="RefSeq" id="WP_125602062.1">
    <property type="nucleotide sequence ID" value="NZ_JBHSSM010000018.1"/>
</dbReference>
<keyword evidence="2" id="KW-0540">Nuclease</keyword>